<dbReference type="GO" id="GO:0030288">
    <property type="term" value="C:outer membrane-bounded periplasmic space"/>
    <property type="evidence" value="ECO:0007669"/>
    <property type="project" value="TreeGrafter"/>
</dbReference>
<name>S3JYR7_TREMA</name>
<dbReference type="AlphaFoldDB" id="S3JYR7"/>
<dbReference type="STRING" id="1125699.HMPREF9194_01460"/>
<dbReference type="GO" id="GO:0030975">
    <property type="term" value="F:thiamine binding"/>
    <property type="evidence" value="ECO:0007669"/>
    <property type="project" value="TreeGrafter"/>
</dbReference>
<dbReference type="EMBL" id="ATFF01000006">
    <property type="protein sequence ID" value="EPF31123.1"/>
    <property type="molecule type" value="Genomic_DNA"/>
</dbReference>
<gene>
    <name evidence="3" type="ORF">HMPREF9194_01460</name>
</gene>
<evidence type="ECO:0000256" key="2">
    <source>
        <dbReference type="SAM" id="SignalP"/>
    </source>
</evidence>
<dbReference type="InterPro" id="IPR026045">
    <property type="entry name" value="Ferric-bd"/>
</dbReference>
<dbReference type="PATRIC" id="fig|1125699.3.peg.1471"/>
<dbReference type="Pfam" id="PF13343">
    <property type="entry name" value="SBP_bac_6"/>
    <property type="match status" value="1"/>
</dbReference>
<dbReference type="SUPFAM" id="SSF53850">
    <property type="entry name" value="Periplasmic binding protein-like II"/>
    <property type="match status" value="1"/>
</dbReference>
<feature type="signal peptide" evidence="2">
    <location>
        <begin position="1"/>
        <end position="20"/>
    </location>
</feature>
<dbReference type="CDD" id="cd13544">
    <property type="entry name" value="PBP2_Fbp_like_1"/>
    <property type="match status" value="1"/>
</dbReference>
<protein>
    <recommendedName>
        <fullName evidence="5">ABC transporter substrate-binding protein</fullName>
    </recommendedName>
</protein>
<keyword evidence="4" id="KW-1185">Reference proteome</keyword>
<reference evidence="3 4" key="1">
    <citation type="submission" date="2013-04" db="EMBL/GenBank/DDBJ databases">
        <title>The Genome Sequence of Treponema maltophilum ATCC 51939.</title>
        <authorList>
            <consortium name="The Broad Institute Genomics Platform"/>
            <person name="Earl A."/>
            <person name="Ward D."/>
            <person name="Feldgarden M."/>
            <person name="Gevers D."/>
            <person name="Leonetti C."/>
            <person name="Blanton J.M."/>
            <person name="Dewhirst F.E."/>
            <person name="Izard J."/>
            <person name="Walker B."/>
            <person name="Young S."/>
            <person name="Zeng Q."/>
            <person name="Gargeya S."/>
            <person name="Fitzgerald M."/>
            <person name="Haas B."/>
            <person name="Abouelleil A."/>
            <person name="Allen A.W."/>
            <person name="Alvarado L."/>
            <person name="Arachchi H.M."/>
            <person name="Berlin A.M."/>
            <person name="Chapman S.B."/>
            <person name="Gainer-Dewar J."/>
            <person name="Goldberg J."/>
            <person name="Griggs A."/>
            <person name="Gujja S."/>
            <person name="Hansen M."/>
            <person name="Howarth C."/>
            <person name="Imamovic A."/>
            <person name="Ireland A."/>
            <person name="Larimer J."/>
            <person name="McCowan C."/>
            <person name="Murphy C."/>
            <person name="Pearson M."/>
            <person name="Poon T.W."/>
            <person name="Priest M."/>
            <person name="Roberts A."/>
            <person name="Saif S."/>
            <person name="Shea T."/>
            <person name="Sisk P."/>
            <person name="Sykes S."/>
            <person name="Wortman J."/>
            <person name="Nusbaum C."/>
            <person name="Birren B."/>
        </authorList>
    </citation>
    <scope>NUCLEOTIDE SEQUENCE [LARGE SCALE GENOMIC DNA]</scope>
    <source>
        <strain evidence="3 4">ATCC 51939</strain>
    </source>
</reference>
<dbReference type="OrthoDB" id="305758at2"/>
<evidence type="ECO:0008006" key="5">
    <source>
        <dbReference type="Google" id="ProtNLM"/>
    </source>
</evidence>
<accession>S3JYR7</accession>
<organism evidence="3 4">
    <name type="scientific">Treponema maltophilum ATCC 51939</name>
    <dbReference type="NCBI Taxonomy" id="1125699"/>
    <lineage>
        <taxon>Bacteria</taxon>
        <taxon>Pseudomonadati</taxon>
        <taxon>Spirochaetota</taxon>
        <taxon>Spirochaetia</taxon>
        <taxon>Spirochaetales</taxon>
        <taxon>Treponemataceae</taxon>
        <taxon>Treponema</taxon>
    </lineage>
</organism>
<sequence length="340" mass="36801">MNKKTLSVFAALLFLIPVFAAGNKDGKTASKELVIYASVDEENTQKILEAFTADTGIKVQSVHLSSGPALARIQAEAGRPQADVWLGAPSDNHISAKEQGLTIPYKSDAYNHLNAMFKDPDGYWRCFYMNPLCFGVNTAALQKAGAPMPTSWADILKPEYKGIIQAPTPQSAGTAKVMVYSLIEIMGEDAAYKYMASLSKNIQTYTSSGTGPSKGVGVGDCAIGIQFTPAFFNFIQQGYPVKVVFPSEGVGFEAPAVSILKGVKNLEAAQTFVDWLVSKKGQDALSEKQTFFYPVIPEAALGAGMPPFSSLKVVSYNTKYYAENTTRLVERWVNEVLTAK</sequence>
<dbReference type="GO" id="GO:0030976">
    <property type="term" value="F:thiamine pyrophosphate binding"/>
    <property type="evidence" value="ECO:0007669"/>
    <property type="project" value="TreeGrafter"/>
</dbReference>
<dbReference type="PANTHER" id="PTHR30006:SF2">
    <property type="entry name" value="ABC TRANSPORTER SUBSTRATE-BINDING PROTEIN"/>
    <property type="match status" value="1"/>
</dbReference>
<dbReference type="RefSeq" id="WP_016525734.1">
    <property type="nucleotide sequence ID" value="NZ_KE332518.1"/>
</dbReference>
<keyword evidence="1 2" id="KW-0732">Signal</keyword>
<proteinExistence type="predicted"/>
<evidence type="ECO:0000256" key="1">
    <source>
        <dbReference type="ARBA" id="ARBA00022729"/>
    </source>
</evidence>
<comment type="caution">
    <text evidence="3">The sequence shown here is derived from an EMBL/GenBank/DDBJ whole genome shotgun (WGS) entry which is preliminary data.</text>
</comment>
<dbReference type="PIRSF" id="PIRSF002825">
    <property type="entry name" value="CfbpA"/>
    <property type="match status" value="1"/>
</dbReference>
<dbReference type="GO" id="GO:0015888">
    <property type="term" value="P:thiamine transport"/>
    <property type="evidence" value="ECO:0007669"/>
    <property type="project" value="TreeGrafter"/>
</dbReference>
<evidence type="ECO:0000313" key="3">
    <source>
        <dbReference type="EMBL" id="EPF31123.1"/>
    </source>
</evidence>
<dbReference type="Proteomes" id="UP000014541">
    <property type="component" value="Unassembled WGS sequence"/>
</dbReference>
<dbReference type="HOGENOM" id="CLU_026974_0_1_12"/>
<dbReference type="eggNOG" id="COG1840">
    <property type="taxonomic scope" value="Bacteria"/>
</dbReference>
<dbReference type="PANTHER" id="PTHR30006">
    <property type="entry name" value="THIAMINE-BINDING PERIPLASMIC PROTEIN-RELATED"/>
    <property type="match status" value="1"/>
</dbReference>
<dbReference type="Gene3D" id="3.40.190.10">
    <property type="entry name" value="Periplasmic binding protein-like II"/>
    <property type="match status" value="2"/>
</dbReference>
<feature type="chain" id="PRO_5004510881" description="ABC transporter substrate-binding protein" evidence="2">
    <location>
        <begin position="21"/>
        <end position="340"/>
    </location>
</feature>
<evidence type="ECO:0000313" key="4">
    <source>
        <dbReference type="Proteomes" id="UP000014541"/>
    </source>
</evidence>